<dbReference type="RefSeq" id="XP_066615391.1">
    <property type="nucleotide sequence ID" value="XM_066756614.1"/>
</dbReference>
<dbReference type="EMBL" id="ATAM02000003">
    <property type="protein sequence ID" value="KAL0252671.1"/>
    <property type="molecule type" value="Genomic_DNA"/>
</dbReference>
<accession>A0ABR3BWC0</accession>
<dbReference type="GeneID" id="91988921"/>
<organism evidence="3 4">
    <name type="scientific">Cryptococcus tetragattii IND107</name>
    <dbReference type="NCBI Taxonomy" id="1296105"/>
    <lineage>
        <taxon>Eukaryota</taxon>
        <taxon>Fungi</taxon>
        <taxon>Dikarya</taxon>
        <taxon>Basidiomycota</taxon>
        <taxon>Agaricomycotina</taxon>
        <taxon>Tremellomycetes</taxon>
        <taxon>Tremellales</taxon>
        <taxon>Cryptococcaceae</taxon>
        <taxon>Cryptococcus</taxon>
        <taxon>Cryptococcus gattii species complex</taxon>
    </lineage>
</organism>
<evidence type="ECO:0000256" key="2">
    <source>
        <dbReference type="SAM" id="SignalP"/>
    </source>
</evidence>
<feature type="region of interest" description="Disordered" evidence="1">
    <location>
        <begin position="66"/>
        <end position="89"/>
    </location>
</feature>
<keyword evidence="2" id="KW-0732">Signal</keyword>
<keyword evidence="4" id="KW-1185">Reference proteome</keyword>
<reference evidence="4" key="1">
    <citation type="submission" date="2015-01" db="EMBL/GenBank/DDBJ databases">
        <title>The Genome Sequence of Cryptococcus gattii MMRL2647.</title>
        <authorList>
            <consortium name="The Broad Institute Genomics Platform"/>
            <person name="Cuomo C."/>
            <person name="Litvintseva A."/>
            <person name="Chen Y."/>
            <person name="Heitman J."/>
            <person name="Sun S."/>
            <person name="Springer D."/>
            <person name="Dromer F."/>
            <person name="Young S."/>
            <person name="Zeng Q."/>
            <person name="Gargeya S."/>
            <person name="Abouelleil A."/>
            <person name="Alvarado L."/>
            <person name="Chapman S.B."/>
            <person name="Gainer-Dewar J."/>
            <person name="Goldberg J."/>
            <person name="Griggs A."/>
            <person name="Gujja S."/>
            <person name="Hansen M."/>
            <person name="Howarth C."/>
            <person name="Imamovic A."/>
            <person name="Larimer J."/>
            <person name="Murphy C."/>
            <person name="Naylor J."/>
            <person name="Pearson M."/>
            <person name="Priest M."/>
            <person name="Roberts A."/>
            <person name="Saif S."/>
            <person name="Shea T."/>
            <person name="Sykes S."/>
            <person name="Wortman J."/>
            <person name="Nusbaum C."/>
            <person name="Birren B."/>
        </authorList>
    </citation>
    <scope>NUCLEOTIDE SEQUENCE [LARGE SCALE GENOMIC DNA]</scope>
    <source>
        <strain evidence="4">IND107</strain>
    </source>
</reference>
<name>A0ABR3BWC0_9TREE</name>
<gene>
    <name evidence="3" type="ORF">I308_102063</name>
</gene>
<comment type="caution">
    <text evidence="3">The sequence shown here is derived from an EMBL/GenBank/DDBJ whole genome shotgun (WGS) entry which is preliminary data.</text>
</comment>
<feature type="compositionally biased region" description="Polar residues" evidence="1">
    <location>
        <begin position="66"/>
        <end position="81"/>
    </location>
</feature>
<feature type="signal peptide" evidence="2">
    <location>
        <begin position="1"/>
        <end position="20"/>
    </location>
</feature>
<evidence type="ECO:0000313" key="3">
    <source>
        <dbReference type="EMBL" id="KAL0252671.1"/>
    </source>
</evidence>
<evidence type="ECO:0000256" key="1">
    <source>
        <dbReference type="SAM" id="MobiDB-lite"/>
    </source>
</evidence>
<sequence>MSRLLCTLLFALLSVQFCLAQRLATRINENGYTVVITGPNGFDGTGTLPSSMALAMSTSVSTASRMTKSRLDSSTISSTPSAGAVDSWGGDVNAARTGSASASGSSSSSAASSASAAAKQANASAAMSHAESSATLSTPFNFGPVAIITLTSAISLWASVV</sequence>
<dbReference type="Proteomes" id="UP000054399">
    <property type="component" value="Unassembled WGS sequence"/>
</dbReference>
<evidence type="ECO:0000313" key="4">
    <source>
        <dbReference type="Proteomes" id="UP000054399"/>
    </source>
</evidence>
<proteinExistence type="predicted"/>
<feature type="chain" id="PRO_5046579887" evidence="2">
    <location>
        <begin position="21"/>
        <end position="161"/>
    </location>
</feature>
<reference evidence="3 4" key="2">
    <citation type="submission" date="2024-01" db="EMBL/GenBank/DDBJ databases">
        <title>Comparative genomics of Cryptococcus and Kwoniella reveals pathogenesis evolution and contrasting modes of karyotype evolution via chromosome fusion or intercentromeric recombination.</title>
        <authorList>
            <person name="Coelho M.A."/>
            <person name="David-Palma M."/>
            <person name="Shea T."/>
            <person name="Bowers K."/>
            <person name="Mcginley-Smith S."/>
            <person name="Mohammad A.W."/>
            <person name="Gnirke A."/>
            <person name="Yurkov A.M."/>
            <person name="Nowrousian M."/>
            <person name="Sun S."/>
            <person name="Cuomo C.A."/>
            <person name="Heitman J."/>
        </authorList>
    </citation>
    <scope>NUCLEOTIDE SEQUENCE [LARGE SCALE GENOMIC DNA]</scope>
    <source>
        <strain evidence="3 4">IND107</strain>
    </source>
</reference>
<protein>
    <submittedName>
        <fullName evidence="3">Uncharacterized protein</fullName>
    </submittedName>
</protein>